<dbReference type="EMBL" id="JAULSR010000014">
    <property type="protein sequence ID" value="KAK0609314.1"/>
    <property type="molecule type" value="Genomic_DNA"/>
</dbReference>
<accession>A0AA39U1R6</accession>
<organism evidence="2 3">
    <name type="scientific">Bombardia bombarda</name>
    <dbReference type="NCBI Taxonomy" id="252184"/>
    <lineage>
        <taxon>Eukaryota</taxon>
        <taxon>Fungi</taxon>
        <taxon>Dikarya</taxon>
        <taxon>Ascomycota</taxon>
        <taxon>Pezizomycotina</taxon>
        <taxon>Sordariomycetes</taxon>
        <taxon>Sordariomycetidae</taxon>
        <taxon>Sordariales</taxon>
        <taxon>Lasiosphaeriaceae</taxon>
        <taxon>Bombardia</taxon>
    </lineage>
</organism>
<sequence>MAATTSPSPSTDSDPQIVRFTNQQDLIDIIESTTRDFLTVTHLSPDQFAEIQYEPDLRADRLRFRRYNAASQTLTIVVPTDLHNVLHTALYFRYFLQLILSGTEYSWKSRGPITYQSDRAGGGSGEAGSTGGPRPERVGPGSWPTLVVESGVSETLPELHEVMRWWFQASNHEVKIVLLAKYDHQQDHILLERWEEESSSPPGAITRSRAAAMVQRPVKRQSITITRDATPVSVSYNVAGGPLVLGFRLLYVRDPGPHEGDFVIDTENLEVYAERVWGEVPISDWD</sequence>
<dbReference type="AlphaFoldDB" id="A0AA39U1R6"/>
<evidence type="ECO:0000256" key="1">
    <source>
        <dbReference type="SAM" id="MobiDB-lite"/>
    </source>
</evidence>
<protein>
    <submittedName>
        <fullName evidence="2">Uncharacterized protein</fullName>
    </submittedName>
</protein>
<evidence type="ECO:0000313" key="3">
    <source>
        <dbReference type="Proteomes" id="UP001174934"/>
    </source>
</evidence>
<gene>
    <name evidence="2" type="ORF">B0T17DRAFT_546729</name>
</gene>
<keyword evidence="3" id="KW-1185">Reference proteome</keyword>
<comment type="caution">
    <text evidence="2">The sequence shown here is derived from an EMBL/GenBank/DDBJ whole genome shotgun (WGS) entry which is preliminary data.</text>
</comment>
<name>A0AA39U1R6_9PEZI</name>
<proteinExistence type="predicted"/>
<evidence type="ECO:0000313" key="2">
    <source>
        <dbReference type="EMBL" id="KAK0609314.1"/>
    </source>
</evidence>
<dbReference type="Proteomes" id="UP001174934">
    <property type="component" value="Unassembled WGS sequence"/>
</dbReference>
<feature type="compositionally biased region" description="Gly residues" evidence="1">
    <location>
        <begin position="120"/>
        <end position="131"/>
    </location>
</feature>
<reference evidence="2" key="1">
    <citation type="submission" date="2023-06" db="EMBL/GenBank/DDBJ databases">
        <title>Genome-scale phylogeny and comparative genomics of the fungal order Sordariales.</title>
        <authorList>
            <consortium name="Lawrence Berkeley National Laboratory"/>
            <person name="Hensen N."/>
            <person name="Bonometti L."/>
            <person name="Westerberg I."/>
            <person name="Brannstrom I.O."/>
            <person name="Guillou S."/>
            <person name="Cros-Aarteil S."/>
            <person name="Calhoun S."/>
            <person name="Haridas S."/>
            <person name="Kuo A."/>
            <person name="Mondo S."/>
            <person name="Pangilinan J."/>
            <person name="Riley R."/>
            <person name="LaButti K."/>
            <person name="Andreopoulos B."/>
            <person name="Lipzen A."/>
            <person name="Chen C."/>
            <person name="Yanf M."/>
            <person name="Daum C."/>
            <person name="Ng V."/>
            <person name="Clum A."/>
            <person name="Steindorff A."/>
            <person name="Ohm R."/>
            <person name="Martin F."/>
            <person name="Silar P."/>
            <person name="Natvig D."/>
            <person name="Lalanne C."/>
            <person name="Gautier V."/>
            <person name="Ament-velasquez S.L."/>
            <person name="Kruys A."/>
            <person name="Hutchinson M.I."/>
            <person name="Powell A.J."/>
            <person name="Barry K."/>
            <person name="Miller A.N."/>
            <person name="Grigoriev I.V."/>
            <person name="Debuchy R."/>
            <person name="Gladieux P."/>
            <person name="Thoren M.H."/>
            <person name="Johannesson H."/>
        </authorList>
    </citation>
    <scope>NUCLEOTIDE SEQUENCE</scope>
    <source>
        <strain evidence="2">SMH3391-2</strain>
    </source>
</reference>
<feature type="region of interest" description="Disordered" evidence="1">
    <location>
        <begin position="116"/>
        <end position="141"/>
    </location>
</feature>